<proteinExistence type="predicted"/>
<feature type="compositionally biased region" description="Low complexity" evidence="1">
    <location>
        <begin position="109"/>
        <end position="128"/>
    </location>
</feature>
<dbReference type="Proteomes" id="UP000825890">
    <property type="component" value="Unassembled WGS sequence"/>
</dbReference>
<evidence type="ECO:0008006" key="5">
    <source>
        <dbReference type="Google" id="ProtNLM"/>
    </source>
</evidence>
<feature type="compositionally biased region" description="Polar residues" evidence="1">
    <location>
        <begin position="182"/>
        <end position="193"/>
    </location>
</feature>
<keyword evidence="2" id="KW-0472">Membrane</keyword>
<evidence type="ECO:0000313" key="4">
    <source>
        <dbReference type="Proteomes" id="UP000825890"/>
    </source>
</evidence>
<evidence type="ECO:0000256" key="1">
    <source>
        <dbReference type="SAM" id="MobiDB-lite"/>
    </source>
</evidence>
<gene>
    <name evidence="3" type="ORF">CKM354_000432400</name>
</gene>
<feature type="region of interest" description="Disordered" evidence="1">
    <location>
        <begin position="166"/>
        <end position="212"/>
    </location>
</feature>
<organism evidence="3 4">
    <name type="scientific">Cercospora kikuchii</name>
    <dbReference type="NCBI Taxonomy" id="84275"/>
    <lineage>
        <taxon>Eukaryota</taxon>
        <taxon>Fungi</taxon>
        <taxon>Dikarya</taxon>
        <taxon>Ascomycota</taxon>
        <taxon>Pezizomycotina</taxon>
        <taxon>Dothideomycetes</taxon>
        <taxon>Dothideomycetidae</taxon>
        <taxon>Mycosphaerellales</taxon>
        <taxon>Mycosphaerellaceae</taxon>
        <taxon>Cercospora</taxon>
    </lineage>
</organism>
<feature type="transmembrane region" description="Helical" evidence="2">
    <location>
        <begin position="135"/>
        <end position="158"/>
    </location>
</feature>
<keyword evidence="4" id="KW-1185">Reference proteome</keyword>
<feature type="region of interest" description="Disordered" evidence="1">
    <location>
        <begin position="1"/>
        <end position="20"/>
    </location>
</feature>
<evidence type="ECO:0000313" key="3">
    <source>
        <dbReference type="EMBL" id="GIZ41006.1"/>
    </source>
</evidence>
<dbReference type="RefSeq" id="XP_044655493.1">
    <property type="nucleotide sequence ID" value="XM_044799558.1"/>
</dbReference>
<dbReference type="EMBL" id="BOLY01000002">
    <property type="protein sequence ID" value="GIZ41006.1"/>
    <property type="molecule type" value="Genomic_DNA"/>
</dbReference>
<keyword evidence="2" id="KW-1133">Transmembrane helix</keyword>
<reference evidence="3 4" key="1">
    <citation type="submission" date="2021-01" db="EMBL/GenBank/DDBJ databases">
        <title>Cercospora kikuchii MAFF 305040 whole genome shotgun sequence.</title>
        <authorList>
            <person name="Kashiwa T."/>
            <person name="Suzuki T."/>
        </authorList>
    </citation>
    <scope>NUCLEOTIDE SEQUENCE [LARGE SCALE GENOMIC DNA]</scope>
    <source>
        <strain evidence="3 4">MAFF 305040</strain>
    </source>
</reference>
<name>A0A9P3CDY9_9PEZI</name>
<accession>A0A9P3CDY9</accession>
<dbReference type="GeneID" id="68289899"/>
<keyword evidence="2" id="KW-0812">Transmembrane</keyword>
<protein>
    <recommendedName>
        <fullName evidence="5">Mid2 domain-containing protein</fullName>
    </recommendedName>
</protein>
<sequence length="212" mass="22313">MATLTSAPTPMSSQTTASMTAGPSKFYKSYIGDNNGNMTMTRINETCELITVTETISDNLDPVCTKLKPSTVVGSPSYVVNVTATSSTRSACTQTVTEIVCTEPPLVTSAPPGDGAPPSDSPRPGDSGNEMSTGMAASVGVGCAVGLALLTGLVVWWCRPKKKRARSTLHVDQQMAERDNKSSPYRDQNSGGENSEDSDAGTAPLQNRRTWS</sequence>
<comment type="caution">
    <text evidence="3">The sequence shown here is derived from an EMBL/GenBank/DDBJ whole genome shotgun (WGS) entry which is preliminary data.</text>
</comment>
<feature type="region of interest" description="Disordered" evidence="1">
    <location>
        <begin position="103"/>
        <end position="133"/>
    </location>
</feature>
<evidence type="ECO:0000256" key="2">
    <source>
        <dbReference type="SAM" id="Phobius"/>
    </source>
</evidence>
<dbReference type="AlphaFoldDB" id="A0A9P3CDY9"/>